<feature type="compositionally biased region" description="Basic and acidic residues" evidence="1">
    <location>
        <begin position="80"/>
        <end position="94"/>
    </location>
</feature>
<name>A0A8X8WQ26_SALSN</name>
<feature type="region of interest" description="Disordered" evidence="1">
    <location>
        <begin position="77"/>
        <end position="108"/>
    </location>
</feature>
<evidence type="ECO:0000256" key="1">
    <source>
        <dbReference type="SAM" id="MobiDB-lite"/>
    </source>
</evidence>
<feature type="region of interest" description="Disordered" evidence="1">
    <location>
        <begin position="20"/>
        <end position="41"/>
    </location>
</feature>
<sequence length="108" mass="12493">MDQRRGKAMWLLSIRRRPGKSTLKPLNRPRNCSLSTSQQPGAGTASIFNLQWMSLQKYKQMWTSSRLMLMRCGTGIRGSDNADFRADEKWERGRQGCRSQEGRPEEED</sequence>
<comment type="caution">
    <text evidence="2">The sequence shown here is derived from an EMBL/GenBank/DDBJ whole genome shotgun (WGS) entry which is preliminary data.</text>
</comment>
<gene>
    <name evidence="2" type="ORF">SASPL_140301</name>
</gene>
<dbReference type="EMBL" id="PNBA02000015">
    <property type="protein sequence ID" value="KAG6398830.1"/>
    <property type="molecule type" value="Genomic_DNA"/>
</dbReference>
<reference evidence="2" key="2">
    <citation type="submission" date="2020-08" db="EMBL/GenBank/DDBJ databases">
        <title>Plant Genome Project.</title>
        <authorList>
            <person name="Zhang R.-G."/>
        </authorList>
    </citation>
    <scope>NUCLEOTIDE SEQUENCE</scope>
    <source>
        <strain evidence="2">Huo1</strain>
        <tissue evidence="2">Leaf</tissue>
    </source>
</reference>
<protein>
    <submittedName>
        <fullName evidence="2">Uncharacterized protein</fullName>
    </submittedName>
</protein>
<accession>A0A8X8WQ26</accession>
<feature type="compositionally biased region" description="Polar residues" evidence="1">
    <location>
        <begin position="30"/>
        <end position="41"/>
    </location>
</feature>
<dbReference type="AlphaFoldDB" id="A0A8X8WQ26"/>
<evidence type="ECO:0000313" key="3">
    <source>
        <dbReference type="Proteomes" id="UP000298416"/>
    </source>
</evidence>
<dbReference type="Proteomes" id="UP000298416">
    <property type="component" value="Unassembled WGS sequence"/>
</dbReference>
<proteinExistence type="predicted"/>
<evidence type="ECO:0000313" key="2">
    <source>
        <dbReference type="EMBL" id="KAG6398830.1"/>
    </source>
</evidence>
<keyword evidence="3" id="KW-1185">Reference proteome</keyword>
<organism evidence="2">
    <name type="scientific">Salvia splendens</name>
    <name type="common">Scarlet sage</name>
    <dbReference type="NCBI Taxonomy" id="180675"/>
    <lineage>
        <taxon>Eukaryota</taxon>
        <taxon>Viridiplantae</taxon>
        <taxon>Streptophyta</taxon>
        <taxon>Embryophyta</taxon>
        <taxon>Tracheophyta</taxon>
        <taxon>Spermatophyta</taxon>
        <taxon>Magnoliopsida</taxon>
        <taxon>eudicotyledons</taxon>
        <taxon>Gunneridae</taxon>
        <taxon>Pentapetalae</taxon>
        <taxon>asterids</taxon>
        <taxon>lamiids</taxon>
        <taxon>Lamiales</taxon>
        <taxon>Lamiaceae</taxon>
        <taxon>Nepetoideae</taxon>
        <taxon>Mentheae</taxon>
        <taxon>Salviinae</taxon>
        <taxon>Salvia</taxon>
        <taxon>Salvia subgen. Calosphace</taxon>
        <taxon>core Calosphace</taxon>
    </lineage>
</organism>
<reference evidence="2" key="1">
    <citation type="submission" date="2018-01" db="EMBL/GenBank/DDBJ databases">
        <authorList>
            <person name="Mao J.F."/>
        </authorList>
    </citation>
    <scope>NUCLEOTIDE SEQUENCE</scope>
    <source>
        <strain evidence="2">Huo1</strain>
        <tissue evidence="2">Leaf</tissue>
    </source>
</reference>